<evidence type="ECO:0000313" key="4">
    <source>
        <dbReference type="EMBL" id="CAF1455803.1"/>
    </source>
</evidence>
<proteinExistence type="predicted"/>
<dbReference type="EMBL" id="CAJOAY010004269">
    <property type="protein sequence ID" value="CAF4062518.1"/>
    <property type="molecule type" value="Genomic_DNA"/>
</dbReference>
<reference evidence="4" key="1">
    <citation type="submission" date="2021-02" db="EMBL/GenBank/DDBJ databases">
        <authorList>
            <person name="Nowell W R."/>
        </authorList>
    </citation>
    <scope>NUCLEOTIDE SEQUENCE</scope>
</reference>
<organism evidence="4 8">
    <name type="scientific">Adineta steineri</name>
    <dbReference type="NCBI Taxonomy" id="433720"/>
    <lineage>
        <taxon>Eukaryota</taxon>
        <taxon>Metazoa</taxon>
        <taxon>Spiralia</taxon>
        <taxon>Gnathifera</taxon>
        <taxon>Rotifera</taxon>
        <taxon>Eurotatoria</taxon>
        <taxon>Bdelloidea</taxon>
        <taxon>Adinetida</taxon>
        <taxon>Adinetidae</taxon>
        <taxon>Adineta</taxon>
    </lineage>
</organism>
<dbReference type="Proteomes" id="UP000663845">
    <property type="component" value="Unassembled WGS sequence"/>
</dbReference>
<dbReference type="Proteomes" id="UP000663844">
    <property type="component" value="Unassembled WGS sequence"/>
</dbReference>
<dbReference type="AlphaFoldDB" id="A0A815PYQ5"/>
<comment type="caution">
    <text evidence="4">The sequence shown here is derived from an EMBL/GenBank/DDBJ whole genome shotgun (WGS) entry which is preliminary data.</text>
</comment>
<dbReference type="EMBL" id="CAJNON010001361">
    <property type="protein sequence ID" value="CAF1455803.1"/>
    <property type="molecule type" value="Genomic_DNA"/>
</dbReference>
<sequence>MKIQIDNQTGPLARLQTWRDKKYQEIDEEYNRKVKDFKTVIFKYDKQISQMISNIQELRNKGDDVSIDQIQQLQKQIGILKNQINDILMDEPKETINELNLAGRHIRSRNVQYLVKAKVTCNNTDLYALESEKCLPAYNGLCPICRKPHVLLERNRGFYAKCDIIHAIIHN</sequence>
<dbReference type="EMBL" id="CAJOBB010002919">
    <property type="protein sequence ID" value="CAF4008352.1"/>
    <property type="molecule type" value="Genomic_DNA"/>
</dbReference>
<dbReference type="Proteomes" id="UP000663881">
    <property type="component" value="Unassembled WGS sequence"/>
</dbReference>
<dbReference type="Proteomes" id="UP000663860">
    <property type="component" value="Unassembled WGS sequence"/>
</dbReference>
<dbReference type="Proteomes" id="UP000663891">
    <property type="component" value="Unassembled WGS sequence"/>
</dbReference>
<evidence type="ECO:0000313" key="5">
    <source>
        <dbReference type="EMBL" id="CAF4008352.1"/>
    </source>
</evidence>
<evidence type="ECO:0000256" key="1">
    <source>
        <dbReference type="SAM" id="Coils"/>
    </source>
</evidence>
<accession>A0A815PYQ5</accession>
<evidence type="ECO:0000313" key="6">
    <source>
        <dbReference type="EMBL" id="CAF4027298.1"/>
    </source>
</evidence>
<dbReference type="EMBL" id="CAJNOE010000548">
    <property type="protein sequence ID" value="CAF1266160.1"/>
    <property type="molecule type" value="Genomic_DNA"/>
</dbReference>
<dbReference type="OrthoDB" id="10006094at2759"/>
<feature type="coiled-coil region" evidence="1">
    <location>
        <begin position="41"/>
        <end position="90"/>
    </location>
</feature>
<evidence type="ECO:0000313" key="2">
    <source>
        <dbReference type="EMBL" id="CAF1246448.1"/>
    </source>
</evidence>
<name>A0A815PYQ5_9BILA</name>
<dbReference type="Proteomes" id="UP000663868">
    <property type="component" value="Unassembled WGS sequence"/>
</dbReference>
<evidence type="ECO:0000313" key="3">
    <source>
        <dbReference type="EMBL" id="CAF1266160.1"/>
    </source>
</evidence>
<dbReference type="EMBL" id="CAJOAZ010003774">
    <property type="protein sequence ID" value="CAF4027298.1"/>
    <property type="molecule type" value="Genomic_DNA"/>
</dbReference>
<gene>
    <name evidence="3" type="ORF">IZO911_LOCUS32164</name>
    <name evidence="2" type="ORF">JYZ213_LOCUS29371</name>
    <name evidence="5" type="ORF">KXQ929_LOCUS28914</name>
    <name evidence="7" type="ORF">OKA104_LOCUS33471</name>
    <name evidence="6" type="ORF">OXD698_LOCUS31079</name>
    <name evidence="4" type="ORF">VCS650_LOCUS39746</name>
</gene>
<evidence type="ECO:0000313" key="7">
    <source>
        <dbReference type="EMBL" id="CAF4062518.1"/>
    </source>
</evidence>
<protein>
    <submittedName>
        <fullName evidence="4">Uncharacterized protein</fullName>
    </submittedName>
</protein>
<dbReference type="EMBL" id="CAJNOG010000447">
    <property type="protein sequence ID" value="CAF1246448.1"/>
    <property type="molecule type" value="Genomic_DNA"/>
</dbReference>
<evidence type="ECO:0000313" key="8">
    <source>
        <dbReference type="Proteomes" id="UP000663891"/>
    </source>
</evidence>
<keyword evidence="1" id="KW-0175">Coiled coil</keyword>